<dbReference type="InterPro" id="IPR001279">
    <property type="entry name" value="Metallo-B-lactamas"/>
</dbReference>
<feature type="transmembrane region" description="Helical" evidence="10">
    <location>
        <begin position="434"/>
        <end position="459"/>
    </location>
</feature>
<feature type="transmembrane region" description="Helical" evidence="10">
    <location>
        <begin position="399"/>
        <end position="422"/>
    </location>
</feature>
<sequence length="1005" mass="110509">MVWTSKDGVWVAVLWVVGYAAAMHWKWPLLTIWAGIACAAAALAVLVLRLPQHRLIAAALIAAAACCYYADTDRRNVTALPAAAAAAMSGSEVAVAGTLVTPVAVDGDRASFQLRVSRLEGGGADAAAESPPGERMQVNLRLLSPEEQTTAASWRRGDRLTLRGVVQEPAAARNFGGFDYRRYLRQQEIHWLLTAKGTEQVNHAPPAALSAGGGMRQLSDRLLRGSDELRSFLGSRIDMLFTPAHAGFMKSMLIGLTDDMDPDRYVQFSNLGLTHILAISGLNVAVFTGVLIWILKRLGLAKETYLLITALLLPFYILITGASPSIVRAGLMTMIGLFAVRKNREKDVLQIACLVGWALLLWNPYYLLDVSFQLSFLVTLGLIVGVPRVTLLLPVKNALLRNTLAITFVSQLASFPVSIYYFNQFSLLSWLANAVLVPVFSLLIFPAGLIAMIAGLVFAPAGRTVAWVTEKVNEVVFEVVQWLDQWDGFQTIWPSPSVLWMLMYFSLLVLLYLSFQKYLTMRDEDSGAGPMLHIPVGGQSPGLSPSLASATNSYNGGKHGTAAGAPFSVRSAHEGAFTRASSLKSSFLSDGSMPQSEYLAEDSQLKGIKHNRSFLHDKPFVVYLNRSFKNGLGSRKYAAVSAVLAFCWLALLFYGYTPDRWDRTAYVDMIDVGQGDSILIRSPERKFILVDGGGTVTFRKAGEEWKQRRDPFEVGKKLLVPLLKKRGVHQLDAVILTHADQDHSGGLQAVLDGIPVKQFIFNGTYKHNVQIEKLYRSAMDKNIPLLAASYGKSLQFGPDTRIDFISPNFSSYIEQQRDTNGTHEQRDPNTAGKDFADSSFQDSRAESKESVFLSSEQNGYSVAFLMTMLGTRWLFTGDMELDAERSVLDSLQSYTNESAGAGPAGSSVADIGKTPPVDVLKVAHHGSKTSTSEQWLLHWNPRWAIISAGVNNRYKHPSEDVMNRLEQHGIPAYRTDLSGEIQLIIRKNEIWARTKFTGDPMSVSP</sequence>
<keyword evidence="3 10" id="KW-0812">Transmembrane</keyword>
<dbReference type="Pfam" id="PF03772">
    <property type="entry name" value="Competence"/>
    <property type="match status" value="1"/>
</dbReference>
<dbReference type="Pfam" id="PF00753">
    <property type="entry name" value="Lactamase_B"/>
    <property type="match status" value="1"/>
</dbReference>
<keyword evidence="4 10" id="KW-1133">Transmembrane helix</keyword>
<dbReference type="InterPro" id="IPR052159">
    <property type="entry name" value="Competence_DNA_uptake"/>
</dbReference>
<comment type="caution">
    <text evidence="14">The sequence shown here is derived from an EMBL/GenBank/DDBJ whole genome shotgun (WGS) entry which is preliminary data.</text>
</comment>
<feature type="transmembrane region" description="Helical" evidence="10">
    <location>
        <begin position="276"/>
        <end position="295"/>
    </location>
</feature>
<evidence type="ECO:0000259" key="13">
    <source>
        <dbReference type="Pfam" id="PF13567"/>
    </source>
</evidence>
<evidence type="ECO:0000256" key="1">
    <source>
        <dbReference type="ARBA" id="ARBA00004651"/>
    </source>
</evidence>
<evidence type="ECO:0000256" key="10">
    <source>
        <dbReference type="SAM" id="Phobius"/>
    </source>
</evidence>
<comment type="catalytic activity">
    <reaction evidence="8">
        <text>3',5'-cyclic UMP + H2O = UMP + H(+)</text>
        <dbReference type="Rhea" id="RHEA:70575"/>
        <dbReference type="ChEBI" id="CHEBI:15377"/>
        <dbReference type="ChEBI" id="CHEBI:15378"/>
        <dbReference type="ChEBI" id="CHEBI:57865"/>
        <dbReference type="ChEBI" id="CHEBI:184387"/>
    </reaction>
    <physiologicalReaction direction="left-to-right" evidence="8">
        <dbReference type="Rhea" id="RHEA:70576"/>
    </physiologicalReaction>
</comment>
<dbReference type="InterPro" id="IPR025405">
    <property type="entry name" value="DUF4131"/>
</dbReference>
<organism evidence="14 15">
    <name type="scientific">Paenibacillus lutrae</name>
    <dbReference type="NCBI Taxonomy" id="2078573"/>
    <lineage>
        <taxon>Bacteria</taxon>
        <taxon>Bacillati</taxon>
        <taxon>Bacillota</taxon>
        <taxon>Bacilli</taxon>
        <taxon>Bacillales</taxon>
        <taxon>Paenibacillaceae</taxon>
        <taxon>Paenibacillus</taxon>
    </lineage>
</organism>
<feature type="transmembrane region" description="Helical" evidence="10">
    <location>
        <begin position="30"/>
        <end position="48"/>
    </location>
</feature>
<feature type="transmembrane region" description="Helical" evidence="10">
    <location>
        <begin position="348"/>
        <end position="367"/>
    </location>
</feature>
<evidence type="ECO:0000256" key="7">
    <source>
        <dbReference type="ARBA" id="ARBA00034301"/>
    </source>
</evidence>
<reference evidence="14 15" key="1">
    <citation type="journal article" date="2019" name="Microorganisms">
        <title>Paenibacillus lutrae sp. nov., A Chitinolytic Species Isolated from A River Otter in Castril Natural Park, Granada, Spain.</title>
        <authorList>
            <person name="Rodriguez M."/>
            <person name="Reina J.C."/>
            <person name="Bejar V."/>
            <person name="Llamas I."/>
        </authorList>
    </citation>
    <scope>NUCLEOTIDE SEQUENCE [LARGE SCALE GENOMIC DNA]</scope>
    <source>
        <strain evidence="14 15">N10</strain>
    </source>
</reference>
<evidence type="ECO:0000259" key="11">
    <source>
        <dbReference type="Pfam" id="PF00753"/>
    </source>
</evidence>
<evidence type="ECO:0000256" key="5">
    <source>
        <dbReference type="ARBA" id="ARBA00023136"/>
    </source>
</evidence>
<feature type="transmembrane region" description="Helical" evidence="10">
    <location>
        <begin position="307"/>
        <end position="328"/>
    </location>
</feature>
<evidence type="ECO:0000256" key="9">
    <source>
        <dbReference type="SAM" id="MobiDB-lite"/>
    </source>
</evidence>
<keyword evidence="5 10" id="KW-0472">Membrane</keyword>
<dbReference type="OrthoDB" id="9761531at2"/>
<dbReference type="InterPro" id="IPR035681">
    <property type="entry name" value="ComA-like_MBL"/>
</dbReference>
<proteinExistence type="predicted"/>
<dbReference type="InterPro" id="IPR036866">
    <property type="entry name" value="RibonucZ/Hydroxyglut_hydro"/>
</dbReference>
<feature type="domain" description="Metallo-beta-lactamase" evidence="11">
    <location>
        <begin position="671"/>
        <end position="937"/>
    </location>
</feature>
<protein>
    <submittedName>
        <fullName evidence="14">DUF4131 domain-containing protein</fullName>
    </submittedName>
</protein>
<dbReference type="Proteomes" id="UP000490800">
    <property type="component" value="Unassembled WGS sequence"/>
</dbReference>
<feature type="domain" description="ComEC/Rec2-related protein" evidence="12">
    <location>
        <begin position="252"/>
        <end position="516"/>
    </location>
</feature>
<evidence type="ECO:0000256" key="8">
    <source>
        <dbReference type="ARBA" id="ARBA00048505"/>
    </source>
</evidence>
<evidence type="ECO:0000259" key="12">
    <source>
        <dbReference type="Pfam" id="PF03772"/>
    </source>
</evidence>
<dbReference type="GO" id="GO:0005886">
    <property type="term" value="C:plasma membrane"/>
    <property type="evidence" value="ECO:0007669"/>
    <property type="project" value="UniProtKB-SubCell"/>
</dbReference>
<evidence type="ECO:0000313" key="15">
    <source>
        <dbReference type="Proteomes" id="UP000490800"/>
    </source>
</evidence>
<comment type="function">
    <text evidence="7">Counteracts the endogenous Pycsar antiviral defense system. Phosphodiesterase that enables metal-dependent hydrolysis of host cyclic nucleotide Pycsar defense signals such as cCMP and cUMP.</text>
</comment>
<feature type="transmembrane region" description="Helical" evidence="10">
    <location>
        <begin position="637"/>
        <end position="656"/>
    </location>
</feature>
<feature type="compositionally biased region" description="Basic and acidic residues" evidence="9">
    <location>
        <begin position="815"/>
        <end position="827"/>
    </location>
</feature>
<comment type="catalytic activity">
    <reaction evidence="6">
        <text>3',5'-cyclic CMP + H2O = CMP + H(+)</text>
        <dbReference type="Rhea" id="RHEA:72675"/>
        <dbReference type="ChEBI" id="CHEBI:15377"/>
        <dbReference type="ChEBI" id="CHEBI:15378"/>
        <dbReference type="ChEBI" id="CHEBI:58003"/>
        <dbReference type="ChEBI" id="CHEBI:60377"/>
    </reaction>
    <physiologicalReaction direction="left-to-right" evidence="6">
        <dbReference type="Rhea" id="RHEA:72676"/>
    </physiologicalReaction>
</comment>
<dbReference type="PANTHER" id="PTHR30619:SF1">
    <property type="entry name" value="RECOMBINATION PROTEIN 2"/>
    <property type="match status" value="1"/>
</dbReference>
<evidence type="ECO:0000256" key="4">
    <source>
        <dbReference type="ARBA" id="ARBA00022989"/>
    </source>
</evidence>
<evidence type="ECO:0000256" key="3">
    <source>
        <dbReference type="ARBA" id="ARBA00022692"/>
    </source>
</evidence>
<dbReference type="InterPro" id="IPR004477">
    <property type="entry name" value="ComEC_N"/>
</dbReference>
<dbReference type="CDD" id="cd07731">
    <property type="entry name" value="ComA-like_MBL-fold"/>
    <property type="match status" value="1"/>
</dbReference>
<feature type="region of interest" description="Disordered" evidence="9">
    <location>
        <begin position="815"/>
        <end position="836"/>
    </location>
</feature>
<keyword evidence="2" id="KW-1003">Cell membrane</keyword>
<dbReference type="AlphaFoldDB" id="A0A7X3FH22"/>
<dbReference type="EMBL" id="RHLK01000003">
    <property type="protein sequence ID" value="MVO99486.1"/>
    <property type="molecule type" value="Genomic_DNA"/>
</dbReference>
<evidence type="ECO:0000313" key="14">
    <source>
        <dbReference type="EMBL" id="MVO99486.1"/>
    </source>
</evidence>
<dbReference type="NCBIfam" id="TIGR00360">
    <property type="entry name" value="ComEC_N-term"/>
    <property type="match status" value="1"/>
</dbReference>
<dbReference type="Pfam" id="PF13567">
    <property type="entry name" value="DUF4131"/>
    <property type="match status" value="1"/>
</dbReference>
<dbReference type="PANTHER" id="PTHR30619">
    <property type="entry name" value="DNA INTERNALIZATION/COMPETENCE PROTEIN COMEC/REC2"/>
    <property type="match status" value="1"/>
</dbReference>
<name>A0A7X3FH22_9BACL</name>
<dbReference type="SUPFAM" id="SSF56281">
    <property type="entry name" value="Metallo-hydrolase/oxidoreductase"/>
    <property type="match status" value="1"/>
</dbReference>
<evidence type="ECO:0000256" key="2">
    <source>
        <dbReference type="ARBA" id="ARBA00022475"/>
    </source>
</evidence>
<evidence type="ECO:0000256" key="6">
    <source>
        <dbReference type="ARBA" id="ARBA00034221"/>
    </source>
</evidence>
<dbReference type="Gene3D" id="3.60.15.10">
    <property type="entry name" value="Ribonuclease Z/Hydroxyacylglutathione hydrolase-like"/>
    <property type="match status" value="1"/>
</dbReference>
<comment type="subcellular location">
    <subcellularLocation>
        <location evidence="1">Cell membrane</location>
        <topology evidence="1">Multi-pass membrane protein</topology>
    </subcellularLocation>
</comment>
<keyword evidence="15" id="KW-1185">Reference proteome</keyword>
<feature type="transmembrane region" description="Helical" evidence="10">
    <location>
        <begin position="497"/>
        <end position="515"/>
    </location>
</feature>
<accession>A0A7X3FH22</accession>
<gene>
    <name evidence="14" type="ORF">EDM21_08085</name>
</gene>
<feature type="domain" description="DUF4131" evidence="13">
    <location>
        <begin position="31"/>
        <end position="200"/>
    </location>
</feature>